<accession>A0AAW2HAN1</accession>
<sequence length="542" mass="58752">MTAICFVCNLPILSHQVGLVWQGGNGWDDLVREQVEESTLRQRLGAGRRDSAAQITSISPPTETQETSPPASAGVTRRRRSSLAQLTDILREWGGSTTRSSLRGNKQAQLCRRETLADLAKSLPWGKSSATDMSSVRKRRESSADSGIKSISTKRRDPFDDGHFGAALGPGQAVGIPAGVDHRRHDHHADAEDGPLQEGQRRVREEREEQAGLRDRLAEGLRGVGQEQEGQRHELRRDPAAQVPAAAHLPPPPEESVPRGYGREVLQGGAETEHVVDGERLCPRRRGRGTADDSPADHNHQFRDAPVRVPDGSRNHRDSRRDLPADVPDAPRLDEAGLDDAGLPQEPTGLQIAGPAVREGGPAVLPPHPAGNGDRRVVASADHQEGVPADPVPGPGDGRRERPPGQTGQSLPGLRELRQESPRLEGEAVARQGRPGGVTRRTQQERVQGDRGPSSAVSGEFQHVFFEGPVAVHEGASVAAAADPRAGHPEAEHHRGDPDRSRLQETIHHGRDDQMSELSKTIIEIGGLHSIPRQERFKCPNY</sequence>
<feature type="region of interest" description="Disordered" evidence="1">
    <location>
        <begin position="481"/>
        <end position="514"/>
    </location>
</feature>
<comment type="caution">
    <text evidence="2">The sequence shown here is derived from an EMBL/GenBank/DDBJ whole genome shotgun (WGS) entry which is preliminary data.</text>
</comment>
<feature type="compositionally biased region" description="Basic and acidic residues" evidence="1">
    <location>
        <begin position="373"/>
        <end position="385"/>
    </location>
</feature>
<proteinExistence type="predicted"/>
<dbReference type="AlphaFoldDB" id="A0AAW2HAN1"/>
<reference evidence="2" key="1">
    <citation type="journal article" date="2024" name="Gigascience">
        <title>Chromosome-level genome of the poultry shaft louse Menopon gallinae provides insight into the host-switching and adaptive evolution of parasitic lice.</title>
        <authorList>
            <person name="Xu Y."/>
            <person name="Ma L."/>
            <person name="Liu S."/>
            <person name="Liang Y."/>
            <person name="Liu Q."/>
            <person name="He Z."/>
            <person name="Tian L."/>
            <person name="Duan Y."/>
            <person name="Cai W."/>
            <person name="Li H."/>
            <person name="Song F."/>
        </authorList>
    </citation>
    <scope>NUCLEOTIDE SEQUENCE</scope>
    <source>
        <strain evidence="2">Cailab_2023a</strain>
    </source>
</reference>
<feature type="compositionally biased region" description="Low complexity" evidence="1">
    <location>
        <begin position="56"/>
        <end position="72"/>
    </location>
</feature>
<feature type="compositionally biased region" description="Basic and acidic residues" evidence="1">
    <location>
        <begin position="289"/>
        <end position="335"/>
    </location>
</feature>
<feature type="compositionally biased region" description="Basic and acidic residues" evidence="1">
    <location>
        <begin position="271"/>
        <end position="282"/>
    </location>
</feature>
<feature type="region of interest" description="Disordered" evidence="1">
    <location>
        <begin position="125"/>
        <end position="459"/>
    </location>
</feature>
<protein>
    <submittedName>
        <fullName evidence="2">Uncharacterized protein</fullName>
    </submittedName>
</protein>
<gene>
    <name evidence="2" type="ORF">PYX00_009192</name>
</gene>
<evidence type="ECO:0000256" key="1">
    <source>
        <dbReference type="SAM" id="MobiDB-lite"/>
    </source>
</evidence>
<name>A0AAW2HAN1_9NEOP</name>
<feature type="compositionally biased region" description="Basic and acidic residues" evidence="1">
    <location>
        <begin position="154"/>
        <end position="163"/>
    </location>
</feature>
<feature type="compositionally biased region" description="Basic and acidic residues" evidence="1">
    <location>
        <begin position="180"/>
        <end position="191"/>
    </location>
</feature>
<feature type="compositionally biased region" description="Basic and acidic residues" evidence="1">
    <location>
        <begin position="229"/>
        <end position="239"/>
    </location>
</feature>
<feature type="compositionally biased region" description="Basic and acidic residues" evidence="1">
    <location>
        <begin position="485"/>
        <end position="514"/>
    </location>
</feature>
<dbReference type="EMBL" id="JARGDH010000005">
    <property type="protein sequence ID" value="KAL0266724.1"/>
    <property type="molecule type" value="Genomic_DNA"/>
</dbReference>
<feature type="compositionally biased region" description="Basic and acidic residues" evidence="1">
    <location>
        <begin position="199"/>
        <end position="219"/>
    </location>
</feature>
<feature type="region of interest" description="Disordered" evidence="1">
    <location>
        <begin position="41"/>
        <end position="79"/>
    </location>
</feature>
<feature type="compositionally biased region" description="Basic and acidic residues" evidence="1">
    <location>
        <begin position="415"/>
        <end position="428"/>
    </location>
</feature>
<evidence type="ECO:0000313" key="2">
    <source>
        <dbReference type="EMBL" id="KAL0266724.1"/>
    </source>
</evidence>
<organism evidence="2">
    <name type="scientific">Menopon gallinae</name>
    <name type="common">poultry shaft louse</name>
    <dbReference type="NCBI Taxonomy" id="328185"/>
    <lineage>
        <taxon>Eukaryota</taxon>
        <taxon>Metazoa</taxon>
        <taxon>Ecdysozoa</taxon>
        <taxon>Arthropoda</taxon>
        <taxon>Hexapoda</taxon>
        <taxon>Insecta</taxon>
        <taxon>Pterygota</taxon>
        <taxon>Neoptera</taxon>
        <taxon>Paraneoptera</taxon>
        <taxon>Psocodea</taxon>
        <taxon>Troctomorpha</taxon>
        <taxon>Phthiraptera</taxon>
        <taxon>Amblycera</taxon>
        <taxon>Menoponidae</taxon>
        <taxon>Menopon</taxon>
    </lineage>
</organism>